<evidence type="ECO:0000259" key="2">
    <source>
        <dbReference type="Pfam" id="PF00582"/>
    </source>
</evidence>
<reference evidence="3 4" key="1">
    <citation type="journal article" date="2011" name="J. Microbiol.">
        <title>Gramella jeungdoensis sp. nov., isolated from a solar saltern in Korea.</title>
        <authorList>
            <person name="Joung Y."/>
            <person name="Kim H."/>
            <person name="Jang T."/>
            <person name="Ahn T.S."/>
            <person name="Joh K."/>
        </authorList>
    </citation>
    <scope>NUCLEOTIDE SEQUENCE [LARGE SCALE GENOMIC DNA]</scope>
    <source>
        <strain evidence="3 4">KCTC 23123</strain>
    </source>
</reference>
<dbReference type="RefSeq" id="WP_134246360.1">
    <property type="nucleotide sequence ID" value="NZ_SNQI01000001.1"/>
</dbReference>
<dbReference type="CDD" id="cd00293">
    <property type="entry name" value="USP-like"/>
    <property type="match status" value="1"/>
</dbReference>
<accession>A0A4Y8AW40</accession>
<dbReference type="AlphaFoldDB" id="A0A4Y8AW40"/>
<dbReference type="PANTHER" id="PTHR46268">
    <property type="entry name" value="STRESS RESPONSE PROTEIN NHAX"/>
    <property type="match status" value="1"/>
</dbReference>
<dbReference type="Gene3D" id="3.40.50.620">
    <property type="entry name" value="HUPs"/>
    <property type="match status" value="2"/>
</dbReference>
<dbReference type="InterPro" id="IPR006015">
    <property type="entry name" value="Universal_stress_UspA"/>
</dbReference>
<dbReference type="PANTHER" id="PTHR46268:SF6">
    <property type="entry name" value="UNIVERSAL STRESS PROTEIN UP12"/>
    <property type="match status" value="1"/>
</dbReference>
<dbReference type="OrthoDB" id="9788959at2"/>
<proteinExistence type="inferred from homology"/>
<sequence length="279" mass="32227">MKNILIPTDFSENSWNAIKYALRFFKKTPCNFYLLHVTLIPNYAAGDVPIIPTETVLENTLLKQAKKGLKQLQKKIQENISNPNHHFFSISKYNFFIDAIREEIKEKNIDLIVMGTKGASGLAEVIIGSNTGDLITKVKCPVLIIPEKAVFKIPVEIAFPTDYNIFYEPTILKNISEFIKMYNSSIRILHVTKKNETLSEFQLGNREFLNDYFLDENHSFHRVTSNKIENGVQCFVESRNIDLIIMVAKNLNLFQRILFKPTVEEISYHIEIPFLVLHE</sequence>
<dbReference type="InterPro" id="IPR014729">
    <property type="entry name" value="Rossmann-like_a/b/a_fold"/>
</dbReference>
<evidence type="ECO:0000313" key="3">
    <source>
        <dbReference type="EMBL" id="TEW76345.1"/>
    </source>
</evidence>
<evidence type="ECO:0000256" key="1">
    <source>
        <dbReference type="ARBA" id="ARBA00008791"/>
    </source>
</evidence>
<dbReference type="SUPFAM" id="SSF52402">
    <property type="entry name" value="Adenine nucleotide alpha hydrolases-like"/>
    <property type="match status" value="2"/>
</dbReference>
<feature type="domain" description="UspA" evidence="2">
    <location>
        <begin position="1"/>
        <end position="146"/>
    </location>
</feature>
<keyword evidence="4" id="KW-1185">Reference proteome</keyword>
<dbReference type="PRINTS" id="PR01438">
    <property type="entry name" value="UNVRSLSTRESS"/>
</dbReference>
<name>A0A4Y8AW40_9FLAO</name>
<organism evidence="3 4">
    <name type="scientific">Gramella jeungdoensis</name>
    <dbReference type="NCBI Taxonomy" id="708091"/>
    <lineage>
        <taxon>Bacteria</taxon>
        <taxon>Pseudomonadati</taxon>
        <taxon>Bacteroidota</taxon>
        <taxon>Flavobacteriia</taxon>
        <taxon>Flavobacteriales</taxon>
        <taxon>Flavobacteriaceae</taxon>
        <taxon>Christiangramia</taxon>
    </lineage>
</organism>
<protein>
    <submittedName>
        <fullName evidence="3">Universal stress protein</fullName>
    </submittedName>
</protein>
<comment type="similarity">
    <text evidence="1">Belongs to the universal stress protein A family.</text>
</comment>
<dbReference type="Proteomes" id="UP000298517">
    <property type="component" value="Unassembled WGS sequence"/>
</dbReference>
<gene>
    <name evidence="3" type="ORF">E2488_00405</name>
</gene>
<dbReference type="Pfam" id="PF00582">
    <property type="entry name" value="Usp"/>
    <property type="match status" value="1"/>
</dbReference>
<dbReference type="InterPro" id="IPR006016">
    <property type="entry name" value="UspA"/>
</dbReference>
<comment type="caution">
    <text evidence="3">The sequence shown here is derived from an EMBL/GenBank/DDBJ whole genome shotgun (WGS) entry which is preliminary data.</text>
</comment>
<dbReference type="EMBL" id="SNQI01000001">
    <property type="protein sequence ID" value="TEW76345.1"/>
    <property type="molecule type" value="Genomic_DNA"/>
</dbReference>
<evidence type="ECO:0000313" key="4">
    <source>
        <dbReference type="Proteomes" id="UP000298517"/>
    </source>
</evidence>